<dbReference type="InterPro" id="IPR001179">
    <property type="entry name" value="PPIase_FKBP_dom"/>
</dbReference>
<keyword evidence="10" id="KW-1185">Reference proteome</keyword>
<feature type="domain" description="PPIase FKBP-type" evidence="8">
    <location>
        <begin position="282"/>
        <end position="369"/>
    </location>
</feature>
<dbReference type="EC" id="5.2.1.8" evidence="2 7"/>
<evidence type="ECO:0000256" key="7">
    <source>
        <dbReference type="PROSITE-ProRule" id="PRU00277"/>
    </source>
</evidence>
<dbReference type="Gene3D" id="1.25.40.10">
    <property type="entry name" value="Tetratricopeptide repeat domain"/>
    <property type="match status" value="1"/>
</dbReference>
<organism evidence="9 10">
    <name type="scientific">Erythroxylum novogranatense</name>
    <dbReference type="NCBI Taxonomy" id="1862640"/>
    <lineage>
        <taxon>Eukaryota</taxon>
        <taxon>Viridiplantae</taxon>
        <taxon>Streptophyta</taxon>
        <taxon>Embryophyta</taxon>
        <taxon>Tracheophyta</taxon>
        <taxon>Spermatophyta</taxon>
        <taxon>Magnoliopsida</taxon>
        <taxon>eudicotyledons</taxon>
        <taxon>Gunneridae</taxon>
        <taxon>Pentapetalae</taxon>
        <taxon>rosids</taxon>
        <taxon>fabids</taxon>
        <taxon>Malpighiales</taxon>
        <taxon>Erythroxylaceae</taxon>
        <taxon>Erythroxylum</taxon>
    </lineage>
</organism>
<keyword evidence="5 7" id="KW-0697">Rotamase</keyword>
<evidence type="ECO:0000259" key="8">
    <source>
        <dbReference type="PROSITE" id="PS50059"/>
    </source>
</evidence>
<comment type="catalytic activity">
    <reaction evidence="1 7">
        <text>[protein]-peptidylproline (omega=180) = [protein]-peptidylproline (omega=0)</text>
        <dbReference type="Rhea" id="RHEA:16237"/>
        <dbReference type="Rhea" id="RHEA-COMP:10747"/>
        <dbReference type="Rhea" id="RHEA-COMP:10748"/>
        <dbReference type="ChEBI" id="CHEBI:83833"/>
        <dbReference type="ChEBI" id="CHEBI:83834"/>
        <dbReference type="EC" id="5.2.1.8"/>
    </reaction>
</comment>
<dbReference type="SUPFAM" id="SSF54534">
    <property type="entry name" value="FKBP-like"/>
    <property type="match status" value="3"/>
</dbReference>
<evidence type="ECO:0000256" key="2">
    <source>
        <dbReference type="ARBA" id="ARBA00013194"/>
    </source>
</evidence>
<dbReference type="AlphaFoldDB" id="A0AAV8SZZ8"/>
<sequence length="413" mass="45820">MALLTLKPSLQTYIQNGNSEMPQKDIGTHGLKKQILKKGVSWQTPVPGDEVEVHYSGQIEAGACFDSSRDKGETFRFKLGQGEVIKGWDEGIVTMKKGERAIFTVPPNLAYGKAGSPHMIPPNATLVFDIELISWSSIRDLTGDGGLLKKIIKDGEGWASPRDGDKVLVKYEAKLENGMIVSKSDKGLEFHVGDGYVCNALSKAVKTMRRNEKAEVAVKFSYGFNQNGKVATNDDITIPPDSNLTIQLELVSWKNVIDVTGDKKVLKTIIKPGEGFERPNEGSKVKVTYVTKLEDGTIVDKKGTTEEPFEFVTLKEYNNEGLDRAIMTMKRGELAVVTFTGEYPCSTTASTVLAENSILHYEVELVDFIKEKPFWKMDAKEKLEACERKKQDGNVLFKAGKFWPASMKYEKAS</sequence>
<keyword evidence="4" id="KW-0802">TPR repeat</keyword>
<reference evidence="9 10" key="1">
    <citation type="submission" date="2021-09" db="EMBL/GenBank/DDBJ databases">
        <title>Genomic insights and catalytic innovation underlie evolution of tropane alkaloids biosynthesis.</title>
        <authorList>
            <person name="Wang Y.-J."/>
            <person name="Tian T."/>
            <person name="Huang J.-P."/>
            <person name="Huang S.-X."/>
        </authorList>
    </citation>
    <scope>NUCLEOTIDE SEQUENCE [LARGE SCALE GENOMIC DNA]</scope>
    <source>
        <strain evidence="9">KIB-2018</strain>
        <tissue evidence="9">Leaf</tissue>
    </source>
</reference>
<dbReference type="FunFam" id="3.10.50.40:FF:000006">
    <property type="entry name" value="Peptidyl-prolyl cis-trans isomerase"/>
    <property type="match status" value="1"/>
</dbReference>
<dbReference type="InterPro" id="IPR050754">
    <property type="entry name" value="FKBP4/5/8-like"/>
</dbReference>
<dbReference type="Proteomes" id="UP001159364">
    <property type="component" value="Linkage Group LG07"/>
</dbReference>
<protein>
    <recommendedName>
        <fullName evidence="2 7">peptidylprolyl isomerase</fullName>
        <ecNumber evidence="2 7">5.2.1.8</ecNumber>
    </recommendedName>
</protein>
<evidence type="ECO:0000256" key="6">
    <source>
        <dbReference type="ARBA" id="ARBA00023235"/>
    </source>
</evidence>
<dbReference type="EMBL" id="JAIWQS010000007">
    <property type="protein sequence ID" value="KAJ8760057.1"/>
    <property type="molecule type" value="Genomic_DNA"/>
</dbReference>
<keyword evidence="6 7" id="KW-0413">Isomerase</keyword>
<proteinExistence type="predicted"/>
<gene>
    <name evidence="9" type="ORF">K2173_010913</name>
</gene>
<evidence type="ECO:0000256" key="4">
    <source>
        <dbReference type="ARBA" id="ARBA00022803"/>
    </source>
</evidence>
<dbReference type="PROSITE" id="PS50059">
    <property type="entry name" value="FKBP_PPIASE"/>
    <property type="match status" value="3"/>
</dbReference>
<evidence type="ECO:0000256" key="3">
    <source>
        <dbReference type="ARBA" id="ARBA00022737"/>
    </source>
</evidence>
<dbReference type="InterPro" id="IPR011990">
    <property type="entry name" value="TPR-like_helical_dom_sf"/>
</dbReference>
<evidence type="ECO:0000313" key="10">
    <source>
        <dbReference type="Proteomes" id="UP001159364"/>
    </source>
</evidence>
<dbReference type="Pfam" id="PF00254">
    <property type="entry name" value="FKBP_C"/>
    <property type="match status" value="3"/>
</dbReference>
<evidence type="ECO:0000256" key="5">
    <source>
        <dbReference type="ARBA" id="ARBA00023110"/>
    </source>
</evidence>
<keyword evidence="3" id="KW-0677">Repeat</keyword>
<accession>A0AAV8SZZ8</accession>
<dbReference type="InterPro" id="IPR046357">
    <property type="entry name" value="PPIase_dom_sf"/>
</dbReference>
<feature type="domain" description="PPIase FKBP-type" evidence="8">
    <location>
        <begin position="164"/>
        <end position="254"/>
    </location>
</feature>
<dbReference type="PANTHER" id="PTHR46512:SF11">
    <property type="entry name" value="PEPTIDYLPROLYL ISOMERASE"/>
    <property type="match status" value="1"/>
</dbReference>
<dbReference type="Gene3D" id="3.10.50.40">
    <property type="match status" value="3"/>
</dbReference>
<name>A0AAV8SZZ8_9ROSI</name>
<comment type="caution">
    <text evidence="9">The sequence shown here is derived from an EMBL/GenBank/DDBJ whole genome shotgun (WGS) entry which is preliminary data.</text>
</comment>
<evidence type="ECO:0000256" key="1">
    <source>
        <dbReference type="ARBA" id="ARBA00000971"/>
    </source>
</evidence>
<dbReference type="GO" id="GO:0003755">
    <property type="term" value="F:peptidyl-prolyl cis-trans isomerase activity"/>
    <property type="evidence" value="ECO:0007669"/>
    <property type="project" value="UniProtKB-KW"/>
</dbReference>
<feature type="domain" description="PPIase FKBP-type" evidence="8">
    <location>
        <begin position="48"/>
        <end position="136"/>
    </location>
</feature>
<evidence type="ECO:0000313" key="9">
    <source>
        <dbReference type="EMBL" id="KAJ8760057.1"/>
    </source>
</evidence>
<dbReference type="PANTHER" id="PTHR46512">
    <property type="entry name" value="PEPTIDYLPROLYL ISOMERASE"/>
    <property type="match status" value="1"/>
</dbReference>